<name>A0AAE0SUB9_9BIVA</name>
<protein>
    <submittedName>
        <fullName evidence="1">Uncharacterized protein</fullName>
    </submittedName>
</protein>
<dbReference type="EMBL" id="JAEAOA010002354">
    <property type="protein sequence ID" value="KAK3598046.1"/>
    <property type="molecule type" value="Genomic_DNA"/>
</dbReference>
<reference evidence="1" key="3">
    <citation type="submission" date="2023-05" db="EMBL/GenBank/DDBJ databases">
        <authorList>
            <person name="Smith C.H."/>
        </authorList>
    </citation>
    <scope>NUCLEOTIDE SEQUENCE</scope>
    <source>
        <strain evidence="1">CHS0354</strain>
        <tissue evidence="1">Mantle</tissue>
    </source>
</reference>
<keyword evidence="2" id="KW-1185">Reference proteome</keyword>
<comment type="caution">
    <text evidence="1">The sequence shown here is derived from an EMBL/GenBank/DDBJ whole genome shotgun (WGS) entry which is preliminary data.</text>
</comment>
<proteinExistence type="predicted"/>
<evidence type="ECO:0000313" key="2">
    <source>
        <dbReference type="Proteomes" id="UP001195483"/>
    </source>
</evidence>
<reference evidence="1" key="2">
    <citation type="journal article" date="2021" name="Genome Biol. Evol.">
        <title>Developing a high-quality reference genome for a parasitic bivalve with doubly uniparental inheritance (Bivalvia: Unionida).</title>
        <authorList>
            <person name="Smith C.H."/>
        </authorList>
    </citation>
    <scope>NUCLEOTIDE SEQUENCE</scope>
    <source>
        <strain evidence="1">CHS0354</strain>
        <tissue evidence="1">Mantle</tissue>
    </source>
</reference>
<evidence type="ECO:0000313" key="1">
    <source>
        <dbReference type="EMBL" id="KAK3598046.1"/>
    </source>
</evidence>
<organism evidence="1 2">
    <name type="scientific">Potamilus streckersoni</name>
    <dbReference type="NCBI Taxonomy" id="2493646"/>
    <lineage>
        <taxon>Eukaryota</taxon>
        <taxon>Metazoa</taxon>
        <taxon>Spiralia</taxon>
        <taxon>Lophotrochozoa</taxon>
        <taxon>Mollusca</taxon>
        <taxon>Bivalvia</taxon>
        <taxon>Autobranchia</taxon>
        <taxon>Heteroconchia</taxon>
        <taxon>Palaeoheterodonta</taxon>
        <taxon>Unionida</taxon>
        <taxon>Unionoidea</taxon>
        <taxon>Unionidae</taxon>
        <taxon>Ambleminae</taxon>
        <taxon>Lampsilini</taxon>
        <taxon>Potamilus</taxon>
    </lineage>
</organism>
<reference evidence="1" key="1">
    <citation type="journal article" date="2021" name="Genome Biol. Evol.">
        <title>A High-Quality Reference Genome for a Parasitic Bivalve with Doubly Uniparental Inheritance (Bivalvia: Unionida).</title>
        <authorList>
            <person name="Smith C.H."/>
        </authorList>
    </citation>
    <scope>NUCLEOTIDE SEQUENCE</scope>
    <source>
        <strain evidence="1">CHS0354</strain>
    </source>
</reference>
<dbReference type="Proteomes" id="UP001195483">
    <property type="component" value="Unassembled WGS sequence"/>
</dbReference>
<dbReference type="AlphaFoldDB" id="A0AAE0SUB9"/>
<gene>
    <name evidence="1" type="ORF">CHS0354_042417</name>
</gene>
<accession>A0AAE0SUB9</accession>
<sequence>MSRRFKRWKACNKCCTSDLCNFGNCSSSIHPSIPPPQTTILVPVKCAVVKTLAHSKAIDVNY</sequence>